<name>A0A9P6T5X5_9BASI</name>
<organism evidence="2 3">
    <name type="scientific">Cronartium quercuum f. sp. fusiforme G11</name>
    <dbReference type="NCBI Taxonomy" id="708437"/>
    <lineage>
        <taxon>Eukaryota</taxon>
        <taxon>Fungi</taxon>
        <taxon>Dikarya</taxon>
        <taxon>Basidiomycota</taxon>
        <taxon>Pucciniomycotina</taxon>
        <taxon>Pucciniomycetes</taxon>
        <taxon>Pucciniales</taxon>
        <taxon>Coleosporiaceae</taxon>
        <taxon>Cronartium</taxon>
    </lineage>
</organism>
<accession>A0A9P6T5X5</accession>
<gene>
    <name evidence="2" type="ORF">CROQUDRAFT_69856</name>
</gene>
<feature type="region of interest" description="Disordered" evidence="1">
    <location>
        <begin position="421"/>
        <end position="444"/>
    </location>
</feature>
<dbReference type="EMBL" id="MU167515">
    <property type="protein sequence ID" value="KAG0139839.1"/>
    <property type="molecule type" value="Genomic_DNA"/>
</dbReference>
<protein>
    <submittedName>
        <fullName evidence="2">Uncharacterized protein</fullName>
    </submittedName>
</protein>
<dbReference type="AlphaFoldDB" id="A0A9P6T5X5"/>
<evidence type="ECO:0000256" key="1">
    <source>
        <dbReference type="SAM" id="MobiDB-lite"/>
    </source>
</evidence>
<comment type="caution">
    <text evidence="2">The sequence shown here is derived from an EMBL/GenBank/DDBJ whole genome shotgun (WGS) entry which is preliminary data.</text>
</comment>
<dbReference type="OrthoDB" id="2507122at2759"/>
<proteinExistence type="predicted"/>
<dbReference type="Proteomes" id="UP000886653">
    <property type="component" value="Unassembled WGS sequence"/>
</dbReference>
<evidence type="ECO:0000313" key="3">
    <source>
        <dbReference type="Proteomes" id="UP000886653"/>
    </source>
</evidence>
<evidence type="ECO:0000313" key="2">
    <source>
        <dbReference type="EMBL" id="KAG0139839.1"/>
    </source>
</evidence>
<reference evidence="2" key="1">
    <citation type="submission" date="2013-11" db="EMBL/GenBank/DDBJ databases">
        <title>Genome sequence of the fusiform rust pathogen reveals effectors for host alternation and coevolution with pine.</title>
        <authorList>
            <consortium name="DOE Joint Genome Institute"/>
            <person name="Smith K."/>
            <person name="Pendleton A."/>
            <person name="Kubisiak T."/>
            <person name="Anderson C."/>
            <person name="Salamov A."/>
            <person name="Aerts A."/>
            <person name="Riley R."/>
            <person name="Clum A."/>
            <person name="Lindquist E."/>
            <person name="Ence D."/>
            <person name="Campbell M."/>
            <person name="Kronenberg Z."/>
            <person name="Feau N."/>
            <person name="Dhillon B."/>
            <person name="Hamelin R."/>
            <person name="Burleigh J."/>
            <person name="Smith J."/>
            <person name="Yandell M."/>
            <person name="Nelson C."/>
            <person name="Grigoriev I."/>
            <person name="Davis J."/>
        </authorList>
    </citation>
    <scope>NUCLEOTIDE SEQUENCE</scope>
    <source>
        <strain evidence="2">G11</strain>
    </source>
</reference>
<keyword evidence="3" id="KW-1185">Reference proteome</keyword>
<sequence>MTRCRPFQLRSAGLPVTSVLQAHSNGLGNELRLRLATEIDLAKSSKRVSLSKIYARCSSSLVYGTPSHLAPTTTSAPLTANTTSNTYKGTQGASFFGSRDDHISIVEDKVENWSSDKYAQHPFQPDFTLFEPIEKFEETTADQSCQEDHSSKLNASAVLCERLVYLIEEDEVAAEEFKSNLLKNRIDLPPHRKINQHCFNILLRKNDIHRYLEWLDIIPDSSLQSSSRSGIIFENHLNHILRLCPQKLNTVWAFFDRIMTKGCLTDSLIRSTVSHLVRTQSPQVVLQFYRKTLQKMCHRSASLKQPPQILTACGQLHNHTILQLANQKYLTEALDLFNDRRDQTHNLIEFPKTISPSTYRVLADQLSWRLVNGPQVDTGVWSDQLEQVLLKWKSSHPISFERWVSSSESFLRVPHGSIMKHKVSRSRQRSLSSRSLAHGRSPWQDPNHTTHRLVLYLRTILSQTDHAKFIKSSHIAENIGRLSPVGSLGGSFDGATKPLDYLETYENEEQYLKALVFDNTAFQSFLSNAHAAGKVLEHEDYLLGSRAVKFQGDVILVWAHCWMIFYQRSRQYERVIDTFLRYFVPLGVDPAILGAKRSIHQPSPLDSTISTSIPLIHPTTGVLSVLYDSILRSSPAKSASTVFHCFLRSLPDSSTSTPCQTSTPHEIKPFSTRRNAQESQLVSRRLQPNSSSFQPFVRAFLRIGDVEKALRLLIEMHLRLYTSPDRLMPDEGAWIDLLEWCASQSAGPVRRSSFIENRNWGIQRKQKRLGWSGEMKERLVYSVLERLLSTGHSVSLVGDPRSISNIIEPTRSICPRALIPQLYAQHQNYMNSFLRQVNWDQLHLGPSPNLAFPTLKLLSRVKAGFESCGNRRGAKILNRLVSWRKGEEVKVSR</sequence>